<dbReference type="OrthoDB" id="5201at10239"/>
<dbReference type="GO" id="GO:0051701">
    <property type="term" value="P:biological process involved in interaction with host"/>
    <property type="evidence" value="ECO:0007669"/>
    <property type="project" value="UniProtKB-ARBA"/>
</dbReference>
<evidence type="ECO:0000256" key="2">
    <source>
        <dbReference type="ARBA" id="ARBA00022844"/>
    </source>
</evidence>
<keyword evidence="4" id="KW-1185">Reference proteome</keyword>
<protein>
    <submittedName>
        <fullName evidence="3">Gp681</fullName>
    </submittedName>
</protein>
<reference evidence="3 4" key="1">
    <citation type="submission" date="2011-09" db="EMBL/GenBank/DDBJ databases">
        <authorList>
            <person name="Pope W.H."/>
            <person name="Pedulla M.L."/>
            <person name="Ford M.E."/>
            <person name="Peebles C.L."/>
            <person name="Hatfull G.H."/>
            <person name="Hendrix R.W."/>
        </authorList>
    </citation>
    <scope>NUCLEOTIDE SEQUENCE [LARGE SCALE GENOMIC DNA]</scope>
    <source>
        <strain evidence="3">G</strain>
    </source>
</reference>
<dbReference type="Proteomes" id="UP000009273">
    <property type="component" value="Segment"/>
</dbReference>
<dbReference type="SUPFAM" id="SSF51126">
    <property type="entry name" value="Pectin lyase-like"/>
    <property type="match status" value="1"/>
</dbReference>
<name>G3MB61_9CAUD</name>
<dbReference type="GeneID" id="18563889"/>
<dbReference type="KEGG" id="vg:18563889"/>
<dbReference type="GO" id="GO:0019058">
    <property type="term" value="P:viral life cycle"/>
    <property type="evidence" value="ECO:0007669"/>
    <property type="project" value="UniProtKB-ARBA"/>
</dbReference>
<evidence type="ECO:0000313" key="4">
    <source>
        <dbReference type="Proteomes" id="UP000009273"/>
    </source>
</evidence>
<dbReference type="RefSeq" id="YP_009015973.1">
    <property type="nucleotide sequence ID" value="NC_023719.1"/>
</dbReference>
<dbReference type="InterPro" id="IPR011050">
    <property type="entry name" value="Pectin_lyase_fold/virulence"/>
</dbReference>
<gene>
    <name evidence="3" type="primary">681</name>
    <name evidence="3" type="ORF">G_681</name>
</gene>
<comment type="subcellular location">
    <subcellularLocation>
        <location evidence="1">Virion</location>
    </subcellularLocation>
</comment>
<dbReference type="GO" id="GO:0044423">
    <property type="term" value="C:virion component"/>
    <property type="evidence" value="ECO:0007669"/>
    <property type="project" value="UniProtKB-KW"/>
</dbReference>
<accession>G3MB61</accession>
<evidence type="ECO:0000256" key="1">
    <source>
        <dbReference type="ARBA" id="ARBA00004328"/>
    </source>
</evidence>
<proteinExistence type="predicted"/>
<organism evidence="3 4">
    <name type="scientific">Bacillus phage G</name>
    <dbReference type="NCBI Taxonomy" id="2884420"/>
    <lineage>
        <taxon>Viruses</taxon>
        <taxon>Duplodnaviria</taxon>
        <taxon>Heunggongvirae</taxon>
        <taxon>Uroviricota</taxon>
        <taxon>Caudoviricetes</taxon>
        <taxon>Donellivirus</taxon>
        <taxon>Donellivirus gee</taxon>
    </lineage>
</organism>
<dbReference type="EMBL" id="JN638751">
    <property type="protein sequence ID" value="AEO93924.1"/>
    <property type="molecule type" value="Genomic_DNA"/>
</dbReference>
<keyword evidence="2" id="KW-0946">Virion</keyword>
<sequence length="652" mass="73040">MANNELNVTKFLRLLKGVDGAYFDYKQYLNDNWDKVDENVKIIYDRDNNVYVGELTLETKDDYSAIMAALQKATLEKKTLVFPNGIYRVPNLDITSFNVDVVFEKGTVIVGNVKIYNISDVSFTNLKIEGNLTLESIENCKFINAEVQGNTLIGTSGKGHNKSNYFINSKFNSPNRAVEFYCTNQLAESSNAYLEVSYNTFTNCQITGSSNGIYSNILENVTNAEISHNLFVNCKTDATNLSIDTNSAIYLGRNTKAFHFIEQRASGYNSVDAEKSGGLHVFTGGLLNGEIKGTDKFLIYKPAVSNTVSFDKIGNNINNMRKMKVFKNEVPKWTKFNVDVENASNIVDITGDTCLKIISPDNASFPTLERTFRANDHLNQPINVIARVRVIPNKYSTDAALILTNGVSSNTVTVPIKPDNKWKIVAAKIENTTNKDIVVKLSPNNSYIKSDNTLYVDWIIITLGDFAQFSSIPTEEHHYRDLEHYGNFTVYGDSKVEGNLSVGGNLALTGNIMNDTTIKNGNLSLMKDSSMENNKTSINIGNETINSANSSVFKFFRINIEGTDNNQSLKIYSVTGQKSGNNYIETVEEMLKISHDSITFKDQELYNDNNFGGAGFQRPENPKIGRMFYDISLRQPIWFDGFDWRDADKNKV</sequence>
<evidence type="ECO:0000313" key="3">
    <source>
        <dbReference type="EMBL" id="AEO93924.1"/>
    </source>
</evidence>